<evidence type="ECO:0000313" key="2">
    <source>
        <dbReference type="EMBL" id="SFH61030.1"/>
    </source>
</evidence>
<dbReference type="InterPro" id="IPR016181">
    <property type="entry name" value="Acyl_CoA_acyltransferase"/>
</dbReference>
<dbReference type="AlphaFoldDB" id="A0A1I3BFV0"/>
<dbReference type="Gene3D" id="3.40.630.30">
    <property type="match status" value="1"/>
</dbReference>
<evidence type="ECO:0000313" key="3">
    <source>
        <dbReference type="Proteomes" id="UP000198668"/>
    </source>
</evidence>
<keyword evidence="2" id="KW-0689">Ribosomal protein</keyword>
<dbReference type="InterPro" id="IPR000182">
    <property type="entry name" value="GNAT_dom"/>
</dbReference>
<dbReference type="Proteomes" id="UP000198668">
    <property type="component" value="Unassembled WGS sequence"/>
</dbReference>
<proteinExistence type="predicted"/>
<dbReference type="SUPFAM" id="SSF55729">
    <property type="entry name" value="Acyl-CoA N-acyltransferases (Nat)"/>
    <property type="match status" value="1"/>
</dbReference>
<accession>A0A1I3BFV0</accession>
<dbReference type="GO" id="GO:0016747">
    <property type="term" value="F:acyltransferase activity, transferring groups other than amino-acyl groups"/>
    <property type="evidence" value="ECO:0007669"/>
    <property type="project" value="InterPro"/>
</dbReference>
<dbReference type="GO" id="GO:0005840">
    <property type="term" value="C:ribosome"/>
    <property type="evidence" value="ECO:0007669"/>
    <property type="project" value="UniProtKB-KW"/>
</dbReference>
<dbReference type="RefSeq" id="WP_092091502.1">
    <property type="nucleotide sequence ID" value="NZ_FOQE01000006.1"/>
</dbReference>
<protein>
    <submittedName>
        <fullName evidence="2">Ribosomal protein S18 acetylase RimI</fullName>
    </submittedName>
</protein>
<keyword evidence="3" id="KW-1185">Reference proteome</keyword>
<organism evidence="2 3">
    <name type="scientific">Pisciglobus halotolerans</name>
    <dbReference type="NCBI Taxonomy" id="745365"/>
    <lineage>
        <taxon>Bacteria</taxon>
        <taxon>Bacillati</taxon>
        <taxon>Bacillota</taxon>
        <taxon>Bacilli</taxon>
        <taxon>Lactobacillales</taxon>
        <taxon>Carnobacteriaceae</taxon>
    </lineage>
</organism>
<evidence type="ECO:0000259" key="1">
    <source>
        <dbReference type="PROSITE" id="PS51186"/>
    </source>
</evidence>
<keyword evidence="2" id="KW-0687">Ribonucleoprotein</keyword>
<dbReference type="EMBL" id="FOQE01000006">
    <property type="protein sequence ID" value="SFH61030.1"/>
    <property type="molecule type" value="Genomic_DNA"/>
</dbReference>
<dbReference type="OrthoDB" id="66776at2"/>
<name>A0A1I3BFV0_9LACT</name>
<dbReference type="PROSITE" id="PS51186">
    <property type="entry name" value="GNAT"/>
    <property type="match status" value="1"/>
</dbReference>
<sequence length="163" mass="18778">MEKIEPTTPIELREATIGDADLISGYHIETHLLMTNPMDAITENLHETEKHLILILENQLMIGFFILQTGSVLSLYTSNPHAILFKDHSIDRLYQQKGYAKRSLELLPLYIKQHFPSVNEIVLAVELDHLGAQTLYMRAGFENTKRKLHINDHFYFIFSKGIS</sequence>
<gene>
    <name evidence="2" type="ORF">SAMN04489868_10647</name>
</gene>
<feature type="domain" description="N-acetyltransferase" evidence="1">
    <location>
        <begin position="10"/>
        <end position="161"/>
    </location>
</feature>
<reference evidence="2 3" key="1">
    <citation type="submission" date="2016-10" db="EMBL/GenBank/DDBJ databases">
        <authorList>
            <person name="de Groot N.N."/>
        </authorList>
    </citation>
    <scope>NUCLEOTIDE SEQUENCE [LARGE SCALE GENOMIC DNA]</scope>
    <source>
        <strain evidence="2 3">DSM 27630</strain>
    </source>
</reference>